<evidence type="ECO:0000259" key="5">
    <source>
        <dbReference type="Pfam" id="PF05192"/>
    </source>
</evidence>
<dbReference type="InterPro" id="IPR036187">
    <property type="entry name" value="DNA_mismatch_repair_MutS_sf"/>
</dbReference>
<feature type="domain" description="DNA mismatch repair protein MutS core" evidence="5">
    <location>
        <begin position="280"/>
        <end position="313"/>
    </location>
</feature>
<organism evidence="6 7">
    <name type="scientific">Nephila pilipes</name>
    <name type="common">Giant wood spider</name>
    <name type="synonym">Nephila maculata</name>
    <dbReference type="NCBI Taxonomy" id="299642"/>
    <lineage>
        <taxon>Eukaryota</taxon>
        <taxon>Metazoa</taxon>
        <taxon>Ecdysozoa</taxon>
        <taxon>Arthropoda</taxon>
        <taxon>Chelicerata</taxon>
        <taxon>Arachnida</taxon>
        <taxon>Araneae</taxon>
        <taxon>Araneomorphae</taxon>
        <taxon>Entelegynae</taxon>
        <taxon>Araneoidea</taxon>
        <taxon>Nephilidae</taxon>
        <taxon>Nephila</taxon>
    </lineage>
</organism>
<keyword evidence="2" id="KW-0539">Nucleus</keyword>
<keyword evidence="7" id="KW-1185">Reference proteome</keyword>
<dbReference type="Pfam" id="PF05192">
    <property type="entry name" value="MutS_III"/>
    <property type="match status" value="1"/>
</dbReference>
<feature type="domain" description="DNA mismatch repair protein MutS-like N-terminal" evidence="3">
    <location>
        <begin position="1"/>
        <end position="83"/>
    </location>
</feature>
<dbReference type="PANTHER" id="PTHR11361">
    <property type="entry name" value="DNA MISMATCH REPAIR PROTEIN MUTS FAMILY MEMBER"/>
    <property type="match status" value="1"/>
</dbReference>
<dbReference type="GO" id="GO:0006298">
    <property type="term" value="P:mismatch repair"/>
    <property type="evidence" value="ECO:0007669"/>
    <property type="project" value="InterPro"/>
</dbReference>
<evidence type="ECO:0000256" key="1">
    <source>
        <dbReference type="ARBA" id="ARBA00004123"/>
    </source>
</evidence>
<evidence type="ECO:0000313" key="7">
    <source>
        <dbReference type="Proteomes" id="UP000887013"/>
    </source>
</evidence>
<dbReference type="EMBL" id="BMAW01129764">
    <property type="protein sequence ID" value="GFU31841.1"/>
    <property type="molecule type" value="Genomic_DNA"/>
</dbReference>
<dbReference type="Gene3D" id="3.40.1170.10">
    <property type="entry name" value="DNA repair protein MutS, domain I"/>
    <property type="match status" value="1"/>
</dbReference>
<name>A0A8X6QUL4_NEPPI</name>
<reference evidence="6" key="1">
    <citation type="submission" date="2020-08" db="EMBL/GenBank/DDBJ databases">
        <title>Multicomponent nature underlies the extraordinary mechanical properties of spider dragline silk.</title>
        <authorList>
            <person name="Kono N."/>
            <person name="Nakamura H."/>
            <person name="Mori M."/>
            <person name="Yoshida Y."/>
            <person name="Ohtoshi R."/>
            <person name="Malay A.D."/>
            <person name="Moran D.A.P."/>
            <person name="Tomita M."/>
            <person name="Numata K."/>
            <person name="Arakawa K."/>
        </authorList>
    </citation>
    <scope>NUCLEOTIDE SEQUENCE</scope>
</reference>
<gene>
    <name evidence="6" type="primary">MSH2</name>
    <name evidence="6" type="ORF">NPIL_486041</name>
</gene>
<dbReference type="GO" id="GO:0030983">
    <property type="term" value="F:mismatched DNA binding"/>
    <property type="evidence" value="ECO:0007669"/>
    <property type="project" value="InterPro"/>
</dbReference>
<feature type="domain" description="DNA mismatch repair protein MutS connector" evidence="4">
    <location>
        <begin position="111"/>
        <end position="241"/>
    </location>
</feature>
<evidence type="ECO:0000259" key="3">
    <source>
        <dbReference type="Pfam" id="PF01624"/>
    </source>
</evidence>
<evidence type="ECO:0000256" key="2">
    <source>
        <dbReference type="ARBA" id="ARBA00023242"/>
    </source>
</evidence>
<dbReference type="Gene3D" id="3.30.420.110">
    <property type="entry name" value="MutS, connector domain"/>
    <property type="match status" value="1"/>
</dbReference>
<dbReference type="InterPro" id="IPR045076">
    <property type="entry name" value="MutS"/>
</dbReference>
<dbReference type="Proteomes" id="UP000887013">
    <property type="component" value="Unassembled WGS sequence"/>
</dbReference>
<dbReference type="GO" id="GO:0032301">
    <property type="term" value="C:MutSalpha complex"/>
    <property type="evidence" value="ECO:0007669"/>
    <property type="project" value="TreeGrafter"/>
</dbReference>
<dbReference type="InterPro" id="IPR007696">
    <property type="entry name" value="DNA_mismatch_repair_MutS_core"/>
</dbReference>
<dbReference type="AlphaFoldDB" id="A0A8X6QUL4"/>
<comment type="subcellular location">
    <subcellularLocation>
        <location evidence="1">Nucleus</location>
    </subcellularLocation>
</comment>
<dbReference type="GO" id="GO:0140664">
    <property type="term" value="F:ATP-dependent DNA damage sensor activity"/>
    <property type="evidence" value="ECO:0007669"/>
    <property type="project" value="InterPro"/>
</dbReference>
<accession>A0A8X6QUL4</accession>
<dbReference type="Pfam" id="PF05188">
    <property type="entry name" value="MutS_II"/>
    <property type="match status" value="1"/>
</dbReference>
<dbReference type="InterPro" id="IPR016151">
    <property type="entry name" value="DNA_mismatch_repair_MutS_N"/>
</dbReference>
<feature type="non-terminal residue" evidence="6">
    <location>
        <position position="1"/>
    </location>
</feature>
<comment type="caution">
    <text evidence="6">The sequence shown here is derived from an EMBL/GenBank/DDBJ whole genome shotgun (WGS) entry which is preliminary data.</text>
</comment>
<protein>
    <submittedName>
        <fullName evidence="6">DNA mismatch repair protein Msh2</fullName>
    </submittedName>
</protein>
<dbReference type="OrthoDB" id="6423086at2759"/>
<evidence type="ECO:0000313" key="6">
    <source>
        <dbReference type="EMBL" id="GFU31841.1"/>
    </source>
</evidence>
<proteinExistence type="predicted"/>
<dbReference type="InterPro" id="IPR036678">
    <property type="entry name" value="MutS_con_dom_sf"/>
</dbReference>
<sequence length="345" mass="38990">DKYCCYGTDAKLITRILTSVKLKVLEADGKLLHYVSMTKGHFIQVLRHLLFVIQYKVKILRNFGSGKSNNWKSVGEASPGNLAAVEDLLFDDNSYAMPQRGLVAVKITNEGAEMVVGVTFCDPILREFQICQFVDNPQLLTLQSVIAQLSPRECLLPVIKNKQTECSSKSVFVEILKWHNIAKTEAEFTNQFISKDLDKMLQLEEDQTFCNTHKEALEMKVAHHSMGAVLKYLGLMSDENNYGQFVLTVFKSELFAKVDLSCELGLGLFPEKKSDFHLKTYLFGFLNSCFTGAGERLLIQWIKQPLMDIRKIDSLVISEDSGSAEDYVNLSFEVPFTEATKRNVI</sequence>
<dbReference type="GO" id="GO:0006312">
    <property type="term" value="P:mitotic recombination"/>
    <property type="evidence" value="ECO:0007669"/>
    <property type="project" value="TreeGrafter"/>
</dbReference>
<dbReference type="SUPFAM" id="SSF48334">
    <property type="entry name" value="DNA repair protein MutS, domain III"/>
    <property type="match status" value="1"/>
</dbReference>
<dbReference type="Pfam" id="PF01624">
    <property type="entry name" value="MutS_I"/>
    <property type="match status" value="1"/>
</dbReference>
<dbReference type="InterPro" id="IPR007695">
    <property type="entry name" value="DNA_mismatch_repair_MutS-lik_N"/>
</dbReference>
<dbReference type="GO" id="GO:0005524">
    <property type="term" value="F:ATP binding"/>
    <property type="evidence" value="ECO:0007669"/>
    <property type="project" value="InterPro"/>
</dbReference>
<dbReference type="Gene3D" id="1.10.1420.10">
    <property type="match status" value="1"/>
</dbReference>
<dbReference type="PANTHER" id="PTHR11361:SF35">
    <property type="entry name" value="DNA MISMATCH REPAIR PROTEIN MSH2"/>
    <property type="match status" value="1"/>
</dbReference>
<dbReference type="InterPro" id="IPR007860">
    <property type="entry name" value="DNA_mmatch_repair_MutS_con_dom"/>
</dbReference>
<evidence type="ECO:0000259" key="4">
    <source>
        <dbReference type="Pfam" id="PF05188"/>
    </source>
</evidence>